<feature type="active site" evidence="8">
    <location>
        <position position="262"/>
    </location>
</feature>
<evidence type="ECO:0000313" key="12">
    <source>
        <dbReference type="Proteomes" id="UP000596660"/>
    </source>
</evidence>
<feature type="chain" id="PRO_5031217347" evidence="10">
    <location>
        <begin position="20"/>
        <end position="783"/>
    </location>
</feature>
<dbReference type="InterPro" id="IPR011050">
    <property type="entry name" value="Pectin_lyase_fold/virulence"/>
</dbReference>
<dbReference type="InterPro" id="IPR000743">
    <property type="entry name" value="Glyco_hydro_28"/>
</dbReference>
<dbReference type="SMART" id="SM00710">
    <property type="entry name" value="PbH1"/>
    <property type="match status" value="9"/>
</dbReference>
<protein>
    <submittedName>
        <fullName evidence="11">Uncharacterized protein</fullName>
    </submittedName>
</protein>
<comment type="similarity">
    <text evidence="2 9">Belongs to the glycosyl hydrolase 28 family.</text>
</comment>
<keyword evidence="4" id="KW-0964">Secreted</keyword>
<dbReference type="GO" id="GO:0005975">
    <property type="term" value="P:carbohydrate metabolic process"/>
    <property type="evidence" value="ECO:0007669"/>
    <property type="project" value="InterPro"/>
</dbReference>
<sequence length="783" mass="83231">MTILFLLLCLTSSIYNVEGKPKLKGGLGIGPPTTLSGVVFDITKHGATVGAADDTDDEGESANSLAFIQAWKAACGGTGATRVLIPKGIFVTGPVIFAGPCKAKVTVEIQGNVLANTDISLYSEPHVIMFENVEGVTLTGTGVVDGQGAKHWQSNDCSKNSNCAALPTSIKFHRVNNSVIEGVQSVNPMFFHMFVSNCHNVTIRNVKIAAPFNSPNTDGIHIGSSDLVTIADSLIGTGDDCVSIGHGSRQITVTGVTCGPGHGISVGSLGKYNDELEVVGVLVKNCTLSGTTNGARIKTWPGNKANKASAITYEDLIMDHVKNPIIIDQQYGKKNSEASHVKISDVHFKNIRGTSATTELVTFACSPALPCEGIEVADVNLSFEGKDVLHKLKKPLGAIGNLATTCINAKVIFNADVSYSIGNKALILLLLLLYTYEKAVMKAWQKACHCSNGPSKVVIPPGTFAVAEVIFAGPCKNHVTIELQGNVIADLILANFQTKNLSFSKMWIASLSLDREPLILSIKFYKAKNIAVEGIRSVNPAAYHVLVVESQCITIQNVKFEAKSVESNTNSNGIYISASSQVNVSNSYIKTSDDCVTVAPGSTDIFITGITCVAGQGISIGSRPYTTSLDVNGVLGKGCSFKGSAFGVRIIPRLEFKASLISNIKVEDLIMERVQNPIVIDQIQSIPILNKLIQAKIEGVFFKNIRGTTTTKNALSFSCCAINPCEGINVVDIDLSLDVKHNANLNLVDKTLPEKGLNFLVNCLNAKVNFGGKHDGLSCGILS</sequence>
<accession>A0A803M9F5</accession>
<keyword evidence="10" id="KW-0732">Signal</keyword>
<evidence type="ECO:0000256" key="1">
    <source>
        <dbReference type="ARBA" id="ARBA00004191"/>
    </source>
</evidence>
<evidence type="ECO:0000256" key="8">
    <source>
        <dbReference type="PROSITE-ProRule" id="PRU10052"/>
    </source>
</evidence>
<reference evidence="11" key="1">
    <citation type="journal article" date="2017" name="Nature">
        <title>The genome of Chenopodium quinoa.</title>
        <authorList>
            <person name="Jarvis D.E."/>
            <person name="Ho Y.S."/>
            <person name="Lightfoot D.J."/>
            <person name="Schmoeckel S.M."/>
            <person name="Li B."/>
            <person name="Borm T.J.A."/>
            <person name="Ohyanagi H."/>
            <person name="Mineta K."/>
            <person name="Michell C.T."/>
            <person name="Saber N."/>
            <person name="Kharbatia N.M."/>
            <person name="Rupper R.R."/>
            <person name="Sharp A.R."/>
            <person name="Dally N."/>
            <person name="Boughton B.A."/>
            <person name="Woo Y.H."/>
            <person name="Gao G."/>
            <person name="Schijlen E.G.W.M."/>
            <person name="Guo X."/>
            <person name="Momin A.A."/>
            <person name="Negrao S."/>
            <person name="Al-Babili S."/>
            <person name="Gehring C."/>
            <person name="Roessner U."/>
            <person name="Jung C."/>
            <person name="Murphy K."/>
            <person name="Arold S.T."/>
            <person name="Gojobori T."/>
            <person name="van der Linden C.G."/>
            <person name="van Loo E.N."/>
            <person name="Jellen E.N."/>
            <person name="Maughan P.J."/>
            <person name="Tester M."/>
        </authorList>
    </citation>
    <scope>NUCLEOTIDE SEQUENCE [LARGE SCALE GENOMIC DNA]</scope>
    <source>
        <strain evidence="11">cv. PI 614886</strain>
    </source>
</reference>
<organism evidence="11 12">
    <name type="scientific">Chenopodium quinoa</name>
    <name type="common">Quinoa</name>
    <dbReference type="NCBI Taxonomy" id="63459"/>
    <lineage>
        <taxon>Eukaryota</taxon>
        <taxon>Viridiplantae</taxon>
        <taxon>Streptophyta</taxon>
        <taxon>Embryophyta</taxon>
        <taxon>Tracheophyta</taxon>
        <taxon>Spermatophyta</taxon>
        <taxon>Magnoliopsida</taxon>
        <taxon>eudicotyledons</taxon>
        <taxon>Gunneridae</taxon>
        <taxon>Pentapetalae</taxon>
        <taxon>Caryophyllales</taxon>
        <taxon>Chenopodiaceae</taxon>
        <taxon>Chenopodioideae</taxon>
        <taxon>Atripliceae</taxon>
        <taxon>Chenopodium</taxon>
    </lineage>
</organism>
<evidence type="ECO:0000256" key="2">
    <source>
        <dbReference type="ARBA" id="ARBA00008834"/>
    </source>
</evidence>
<evidence type="ECO:0000256" key="3">
    <source>
        <dbReference type="ARBA" id="ARBA00022512"/>
    </source>
</evidence>
<keyword evidence="7" id="KW-0961">Cell wall biogenesis/degradation</keyword>
<dbReference type="Gene3D" id="2.160.20.10">
    <property type="entry name" value="Single-stranded right-handed beta-helix, Pectin lyase-like"/>
    <property type="match status" value="2"/>
</dbReference>
<dbReference type="Pfam" id="PF00295">
    <property type="entry name" value="Glyco_hydro_28"/>
    <property type="match status" value="2"/>
</dbReference>
<dbReference type="GO" id="GO:0071555">
    <property type="term" value="P:cell wall organization"/>
    <property type="evidence" value="ECO:0007669"/>
    <property type="project" value="UniProtKB-KW"/>
</dbReference>
<evidence type="ECO:0000256" key="5">
    <source>
        <dbReference type="ARBA" id="ARBA00022801"/>
    </source>
</evidence>
<evidence type="ECO:0000256" key="10">
    <source>
        <dbReference type="SAM" id="SignalP"/>
    </source>
</evidence>
<dbReference type="InterPro" id="IPR012334">
    <property type="entry name" value="Pectin_lyas_fold"/>
</dbReference>
<keyword evidence="5 9" id="KW-0378">Hydrolase</keyword>
<dbReference type="FunFam" id="2.160.20.10:FF:000004">
    <property type="entry name" value="Pectin lyase-like superfamily protein"/>
    <property type="match status" value="1"/>
</dbReference>
<evidence type="ECO:0000256" key="9">
    <source>
        <dbReference type="RuleBase" id="RU361169"/>
    </source>
</evidence>
<proteinExistence type="inferred from homology"/>
<dbReference type="GO" id="GO:0004650">
    <property type="term" value="F:polygalacturonase activity"/>
    <property type="evidence" value="ECO:0007669"/>
    <property type="project" value="InterPro"/>
</dbReference>
<dbReference type="PANTHER" id="PTHR31375">
    <property type="match status" value="1"/>
</dbReference>
<keyword evidence="6 9" id="KW-0326">Glycosidase</keyword>
<evidence type="ECO:0000256" key="4">
    <source>
        <dbReference type="ARBA" id="ARBA00022525"/>
    </source>
</evidence>
<dbReference type="InterPro" id="IPR006626">
    <property type="entry name" value="PbH1"/>
</dbReference>
<dbReference type="SUPFAM" id="SSF51126">
    <property type="entry name" value="Pectin lyase-like"/>
    <property type="match status" value="2"/>
</dbReference>
<keyword evidence="12" id="KW-1185">Reference proteome</keyword>
<dbReference type="AlphaFoldDB" id="A0A803M9F5"/>
<name>A0A803M9F5_CHEQI</name>
<reference evidence="11" key="2">
    <citation type="submission" date="2021-03" db="UniProtKB">
        <authorList>
            <consortium name="EnsemblPlants"/>
        </authorList>
    </citation>
    <scope>IDENTIFICATION</scope>
</reference>
<comment type="subcellular location">
    <subcellularLocation>
        <location evidence="1">Secreted</location>
        <location evidence="1">Cell wall</location>
    </subcellularLocation>
</comment>
<dbReference type="Proteomes" id="UP000596660">
    <property type="component" value="Unplaced"/>
</dbReference>
<evidence type="ECO:0000256" key="7">
    <source>
        <dbReference type="ARBA" id="ARBA00023316"/>
    </source>
</evidence>
<dbReference type="Gramene" id="AUR62025531-RA">
    <property type="protein sequence ID" value="AUR62025531-RA:cds"/>
    <property type="gene ID" value="AUR62025531"/>
</dbReference>
<evidence type="ECO:0000256" key="6">
    <source>
        <dbReference type="ARBA" id="ARBA00023295"/>
    </source>
</evidence>
<feature type="signal peptide" evidence="10">
    <location>
        <begin position="1"/>
        <end position="19"/>
    </location>
</feature>
<dbReference type="PROSITE" id="PS00502">
    <property type="entry name" value="POLYGALACTURONASE"/>
    <property type="match status" value="1"/>
</dbReference>
<evidence type="ECO:0000313" key="11">
    <source>
        <dbReference type="EnsemblPlants" id="AUR62025531-RA:cds"/>
    </source>
</evidence>
<dbReference type="EnsemblPlants" id="AUR62025531-RA">
    <property type="protein sequence ID" value="AUR62025531-RA:cds"/>
    <property type="gene ID" value="AUR62025531"/>
</dbReference>
<keyword evidence="3" id="KW-0134">Cell wall</keyword>